<dbReference type="RefSeq" id="WP_109280604.1">
    <property type="nucleotide sequence ID" value="NZ_JBFAUK010000012.1"/>
</dbReference>
<dbReference type="InterPro" id="IPR025971">
    <property type="entry name" value="LppP/LprE"/>
</dbReference>
<accession>A0ABV3JZ76</accession>
<evidence type="ECO:0000256" key="1">
    <source>
        <dbReference type="ARBA" id="ARBA00022475"/>
    </source>
</evidence>
<protein>
    <submittedName>
        <fullName evidence="6">LppP/LprE family lipoprotein</fullName>
    </submittedName>
</protein>
<dbReference type="Pfam" id="PF14041">
    <property type="entry name" value="Lipoprotein_21"/>
    <property type="match status" value="1"/>
</dbReference>
<keyword evidence="4" id="KW-0564">Palmitate</keyword>
<keyword evidence="2" id="KW-0732">Signal</keyword>
<sequence>MLRPGVAARGATAAVCLLLTTACISTGPGARPARSPALWNPSLTRPSQPSAANGPFDVDAALLRIQQSGYTTDTDPAQLKALKGPLRAIPSHCTGTTDGHCVMVHFFYGNNYAGYDAQGVGESSILSQDGTMVTLSYPVFKPTDPMCCASGGTREFRASWDGGKVVFSPPMTGNPNEAGG</sequence>
<evidence type="ECO:0000313" key="7">
    <source>
        <dbReference type="Proteomes" id="UP001552594"/>
    </source>
</evidence>
<proteinExistence type="predicted"/>
<evidence type="ECO:0000256" key="3">
    <source>
        <dbReference type="ARBA" id="ARBA00023136"/>
    </source>
</evidence>
<dbReference type="PROSITE" id="PS51257">
    <property type="entry name" value="PROKAR_LIPOPROTEIN"/>
    <property type="match status" value="1"/>
</dbReference>
<dbReference type="EMBL" id="JBFAUK010000012">
    <property type="protein sequence ID" value="MEV5508144.1"/>
    <property type="molecule type" value="Genomic_DNA"/>
</dbReference>
<evidence type="ECO:0000256" key="2">
    <source>
        <dbReference type="ARBA" id="ARBA00022729"/>
    </source>
</evidence>
<gene>
    <name evidence="6" type="ORF">AB0L16_16935</name>
</gene>
<comment type="caution">
    <text evidence="6">The sequence shown here is derived from an EMBL/GenBank/DDBJ whole genome shotgun (WGS) entry which is preliminary data.</text>
</comment>
<keyword evidence="3" id="KW-0472">Membrane</keyword>
<name>A0ABV3JZ76_STRON</name>
<reference evidence="6 7" key="1">
    <citation type="submission" date="2024-06" db="EMBL/GenBank/DDBJ databases">
        <title>The Natural Products Discovery Center: Release of the First 8490 Sequenced Strains for Exploring Actinobacteria Biosynthetic Diversity.</title>
        <authorList>
            <person name="Kalkreuter E."/>
            <person name="Kautsar S.A."/>
            <person name="Yang D."/>
            <person name="Bader C.D."/>
            <person name="Teijaro C.N."/>
            <person name="Fluegel L."/>
            <person name="Davis C.M."/>
            <person name="Simpson J.R."/>
            <person name="Lauterbach L."/>
            <person name="Steele A.D."/>
            <person name="Gui C."/>
            <person name="Meng S."/>
            <person name="Li G."/>
            <person name="Viehrig K."/>
            <person name="Ye F."/>
            <person name="Su P."/>
            <person name="Kiefer A.F."/>
            <person name="Nichols A."/>
            <person name="Cepeda A.J."/>
            <person name="Yan W."/>
            <person name="Fan B."/>
            <person name="Jiang Y."/>
            <person name="Adhikari A."/>
            <person name="Zheng C.-J."/>
            <person name="Schuster L."/>
            <person name="Cowan T.M."/>
            <person name="Smanski M.J."/>
            <person name="Chevrette M.G."/>
            <person name="De Carvalho L.P.S."/>
            <person name="Shen B."/>
        </authorList>
    </citation>
    <scope>NUCLEOTIDE SEQUENCE [LARGE SCALE GENOMIC DNA]</scope>
    <source>
        <strain evidence="6 7">NPDC052347</strain>
    </source>
</reference>
<keyword evidence="1" id="KW-1003">Cell membrane</keyword>
<evidence type="ECO:0000256" key="4">
    <source>
        <dbReference type="ARBA" id="ARBA00023139"/>
    </source>
</evidence>
<dbReference type="Proteomes" id="UP001552594">
    <property type="component" value="Unassembled WGS sequence"/>
</dbReference>
<evidence type="ECO:0000256" key="5">
    <source>
        <dbReference type="ARBA" id="ARBA00023288"/>
    </source>
</evidence>
<organism evidence="6 7">
    <name type="scientific">Streptomyces orinoci</name>
    <name type="common">Streptoverticillium orinoci</name>
    <dbReference type="NCBI Taxonomy" id="67339"/>
    <lineage>
        <taxon>Bacteria</taxon>
        <taxon>Bacillati</taxon>
        <taxon>Actinomycetota</taxon>
        <taxon>Actinomycetes</taxon>
        <taxon>Kitasatosporales</taxon>
        <taxon>Streptomycetaceae</taxon>
        <taxon>Streptomyces</taxon>
    </lineage>
</organism>
<evidence type="ECO:0000313" key="6">
    <source>
        <dbReference type="EMBL" id="MEV5508144.1"/>
    </source>
</evidence>
<keyword evidence="7" id="KW-1185">Reference proteome</keyword>
<keyword evidence="5 6" id="KW-0449">Lipoprotein</keyword>